<comment type="subcellular location">
    <subcellularLocation>
        <location evidence="2">Chromosome</location>
        <location evidence="2">Telomere</location>
    </subcellularLocation>
    <subcellularLocation>
        <location evidence="1">Nucleus</location>
    </subcellularLocation>
</comment>
<dbReference type="InterPro" id="IPR015010">
    <property type="entry name" value="TERF2IP_Myb"/>
</dbReference>
<gene>
    <name evidence="16" type="ORF">B0A50_04318</name>
</gene>
<keyword evidence="7" id="KW-0805">Transcription regulation</keyword>
<evidence type="ECO:0000259" key="14">
    <source>
        <dbReference type="Pfam" id="PF11626"/>
    </source>
</evidence>
<feature type="region of interest" description="Disordered" evidence="12">
    <location>
        <begin position="179"/>
        <end position="244"/>
    </location>
</feature>
<dbReference type="Pfam" id="PF11626">
    <property type="entry name" value="Rap1_C"/>
    <property type="match status" value="1"/>
</dbReference>
<dbReference type="Gene3D" id="1.10.10.2170">
    <property type="match status" value="1"/>
</dbReference>
<feature type="compositionally biased region" description="Polar residues" evidence="12">
    <location>
        <begin position="859"/>
        <end position="876"/>
    </location>
</feature>
<dbReference type="PANTHER" id="PTHR16466">
    <property type="entry name" value="TELOMERE REPEAT-BINDING FACTOR 2-INTERACTING PROTEIN 1"/>
    <property type="match status" value="1"/>
</dbReference>
<evidence type="ECO:0000256" key="2">
    <source>
        <dbReference type="ARBA" id="ARBA00004574"/>
    </source>
</evidence>
<organism evidence="16 17">
    <name type="scientific">Salinomyces thailandicus</name>
    <dbReference type="NCBI Taxonomy" id="706561"/>
    <lineage>
        <taxon>Eukaryota</taxon>
        <taxon>Fungi</taxon>
        <taxon>Dikarya</taxon>
        <taxon>Ascomycota</taxon>
        <taxon>Pezizomycotina</taxon>
        <taxon>Dothideomycetes</taxon>
        <taxon>Dothideomycetidae</taxon>
        <taxon>Mycosphaerellales</taxon>
        <taxon>Teratosphaeriaceae</taxon>
        <taxon>Salinomyces</taxon>
    </lineage>
</organism>
<reference evidence="16 17" key="1">
    <citation type="submission" date="2017-03" db="EMBL/GenBank/DDBJ databases">
        <title>Genomes of endolithic fungi from Antarctica.</title>
        <authorList>
            <person name="Coleine C."/>
            <person name="Masonjones S."/>
            <person name="Stajich J.E."/>
        </authorList>
    </citation>
    <scope>NUCLEOTIDE SEQUENCE [LARGE SCALE GENOMIC DNA]</scope>
    <source>
        <strain evidence="16 17">CCFEE 6315</strain>
    </source>
</reference>
<evidence type="ECO:0000256" key="8">
    <source>
        <dbReference type="ARBA" id="ARBA00023159"/>
    </source>
</evidence>
<feature type="region of interest" description="Disordered" evidence="12">
    <location>
        <begin position="825"/>
        <end position="1009"/>
    </location>
</feature>
<keyword evidence="17" id="KW-1185">Reference proteome</keyword>
<feature type="compositionally biased region" description="Polar residues" evidence="12">
    <location>
        <begin position="998"/>
        <end position="1009"/>
    </location>
</feature>
<feature type="compositionally biased region" description="Low complexity" evidence="12">
    <location>
        <begin position="883"/>
        <end position="897"/>
    </location>
</feature>
<dbReference type="GO" id="GO:0042162">
    <property type="term" value="F:telomeric DNA binding"/>
    <property type="evidence" value="ECO:0007669"/>
    <property type="project" value="TreeGrafter"/>
</dbReference>
<evidence type="ECO:0000256" key="4">
    <source>
        <dbReference type="ARBA" id="ARBA00017805"/>
    </source>
</evidence>
<feature type="compositionally biased region" description="Basic and acidic residues" evidence="12">
    <location>
        <begin position="396"/>
        <end position="417"/>
    </location>
</feature>
<dbReference type="GO" id="GO:0070187">
    <property type="term" value="C:shelterin complex"/>
    <property type="evidence" value="ECO:0007669"/>
    <property type="project" value="TreeGrafter"/>
</dbReference>
<evidence type="ECO:0000256" key="3">
    <source>
        <dbReference type="ARBA" id="ARBA00010467"/>
    </source>
</evidence>
<evidence type="ECO:0000256" key="12">
    <source>
        <dbReference type="SAM" id="MobiDB-lite"/>
    </source>
</evidence>
<feature type="compositionally biased region" description="Low complexity" evidence="12">
    <location>
        <begin position="680"/>
        <end position="694"/>
    </location>
</feature>
<feature type="region of interest" description="Disordered" evidence="12">
    <location>
        <begin position="604"/>
        <end position="792"/>
    </location>
</feature>
<keyword evidence="8" id="KW-0010">Activator</keyword>
<dbReference type="AlphaFoldDB" id="A0A4U0TXU0"/>
<evidence type="ECO:0000256" key="7">
    <source>
        <dbReference type="ARBA" id="ARBA00023015"/>
    </source>
</evidence>
<feature type="compositionally biased region" description="Low complexity" evidence="12">
    <location>
        <begin position="468"/>
        <end position="477"/>
    </location>
</feature>
<evidence type="ECO:0000256" key="9">
    <source>
        <dbReference type="ARBA" id="ARBA00023163"/>
    </source>
</evidence>
<proteinExistence type="inferred from homology"/>
<feature type="compositionally biased region" description="Low complexity" evidence="12">
    <location>
        <begin position="984"/>
        <end position="997"/>
    </location>
</feature>
<dbReference type="SUPFAM" id="SSF46689">
    <property type="entry name" value="Homeodomain-like"/>
    <property type="match status" value="1"/>
</dbReference>
<protein>
    <recommendedName>
        <fullName evidence="4">Telomeric repeat-binding factor 2-interacting protein 1</fullName>
    </recommendedName>
    <alternativeName>
        <fullName evidence="11">Repressor/activator protein 1 homolog</fullName>
    </alternativeName>
</protein>
<evidence type="ECO:0000256" key="5">
    <source>
        <dbReference type="ARBA" id="ARBA00022454"/>
    </source>
</evidence>
<dbReference type="InterPro" id="IPR021661">
    <property type="entry name" value="Rap1_C"/>
</dbReference>
<feature type="compositionally biased region" description="Basic and acidic residues" evidence="12">
    <location>
        <begin position="848"/>
        <end position="857"/>
    </location>
</feature>
<dbReference type="InterPro" id="IPR001357">
    <property type="entry name" value="BRCT_dom"/>
</dbReference>
<feature type="region of interest" description="Disordered" evidence="12">
    <location>
        <begin position="304"/>
        <end position="480"/>
    </location>
</feature>
<dbReference type="GO" id="GO:0010833">
    <property type="term" value="P:telomere maintenance via telomere lengthening"/>
    <property type="evidence" value="ECO:0007669"/>
    <property type="project" value="TreeGrafter"/>
</dbReference>
<keyword evidence="6" id="KW-0779">Telomere</keyword>
<evidence type="ECO:0000313" key="17">
    <source>
        <dbReference type="Proteomes" id="UP000308549"/>
    </source>
</evidence>
<dbReference type="GO" id="GO:0031848">
    <property type="term" value="P:protection from non-homologous end joining at telomere"/>
    <property type="evidence" value="ECO:0007669"/>
    <property type="project" value="TreeGrafter"/>
</dbReference>
<dbReference type="CDD" id="cd11655">
    <property type="entry name" value="rap1_myb-like"/>
    <property type="match status" value="1"/>
</dbReference>
<accession>A0A4U0TXU0</accession>
<dbReference type="EMBL" id="NAJL01000026">
    <property type="protein sequence ID" value="TKA26872.1"/>
    <property type="molecule type" value="Genomic_DNA"/>
</dbReference>
<dbReference type="Pfam" id="PF16589">
    <property type="entry name" value="BRCT_2"/>
    <property type="match status" value="1"/>
</dbReference>
<dbReference type="PANTHER" id="PTHR16466:SF6">
    <property type="entry name" value="TELOMERIC REPEAT-BINDING FACTOR 2-INTERACTING PROTEIN 1"/>
    <property type="match status" value="1"/>
</dbReference>
<keyword evidence="9" id="KW-0804">Transcription</keyword>
<feature type="compositionally biased region" description="Acidic residues" evidence="12">
    <location>
        <begin position="936"/>
        <end position="945"/>
    </location>
</feature>
<keyword evidence="5" id="KW-0158">Chromosome</keyword>
<feature type="domain" description="TERF2-interacting telomeric protein 1 Myb" evidence="13">
    <location>
        <begin position="117"/>
        <end position="172"/>
    </location>
</feature>
<dbReference type="InterPro" id="IPR009057">
    <property type="entry name" value="Homeodomain-like_sf"/>
</dbReference>
<evidence type="ECO:0000313" key="16">
    <source>
        <dbReference type="EMBL" id="TKA26872.1"/>
    </source>
</evidence>
<evidence type="ECO:0000259" key="15">
    <source>
        <dbReference type="Pfam" id="PF16589"/>
    </source>
</evidence>
<evidence type="ECO:0000256" key="11">
    <source>
        <dbReference type="ARBA" id="ARBA00032471"/>
    </source>
</evidence>
<feature type="compositionally biased region" description="Polar residues" evidence="12">
    <location>
        <begin position="752"/>
        <end position="766"/>
    </location>
</feature>
<dbReference type="InterPro" id="IPR038104">
    <property type="entry name" value="Rap1_C_sf"/>
</dbReference>
<feature type="domain" description="BRCT" evidence="15">
    <location>
        <begin position="19"/>
        <end position="91"/>
    </location>
</feature>
<evidence type="ECO:0000256" key="10">
    <source>
        <dbReference type="ARBA" id="ARBA00023242"/>
    </source>
</evidence>
<feature type="compositionally biased region" description="Polar residues" evidence="12">
    <location>
        <begin position="441"/>
        <end position="453"/>
    </location>
</feature>
<dbReference type="Proteomes" id="UP000308549">
    <property type="component" value="Unassembled WGS sequence"/>
</dbReference>
<dbReference type="InterPro" id="IPR039595">
    <property type="entry name" value="TE2IP/Rap1"/>
</dbReference>
<feature type="compositionally biased region" description="Low complexity" evidence="12">
    <location>
        <begin position="825"/>
        <end position="836"/>
    </location>
</feature>
<feature type="compositionally biased region" description="Acidic residues" evidence="12">
    <location>
        <begin position="770"/>
        <end position="792"/>
    </location>
</feature>
<dbReference type="Pfam" id="PF08914">
    <property type="entry name" value="Myb_Rap1"/>
    <property type="match status" value="1"/>
</dbReference>
<feature type="compositionally biased region" description="Basic and acidic residues" evidence="12">
    <location>
        <begin position="313"/>
        <end position="322"/>
    </location>
</feature>
<dbReference type="OrthoDB" id="435460at2759"/>
<feature type="compositionally biased region" description="Polar residues" evidence="12">
    <location>
        <begin position="918"/>
        <end position="927"/>
    </location>
</feature>
<feature type="compositionally biased region" description="Basic and acidic residues" evidence="12">
    <location>
        <begin position="569"/>
        <end position="578"/>
    </location>
</feature>
<comment type="caution">
    <text evidence="16">The sequence shown here is derived from an EMBL/GenBank/DDBJ whole genome shotgun (WGS) entry which is preliminary data.</text>
</comment>
<keyword evidence="10" id="KW-0539">Nucleus</keyword>
<dbReference type="Gene3D" id="1.10.10.60">
    <property type="entry name" value="Homeodomain-like"/>
    <property type="match status" value="1"/>
</dbReference>
<evidence type="ECO:0000259" key="13">
    <source>
        <dbReference type="Pfam" id="PF08914"/>
    </source>
</evidence>
<name>A0A4U0TXU0_9PEZI</name>
<evidence type="ECO:0000256" key="1">
    <source>
        <dbReference type="ARBA" id="ARBA00004123"/>
    </source>
</evidence>
<sequence>MAPVTLSEANGDTPAIGGLFTGVSFFLVQRVPSRSGFVDKIKANGGRVVKLEQQADYIIADHVRKDCPPGSISFTFIDSAIRNGALPEPEEHRAGPPVGAVRDVGSTIPGKQTRTAFTAEDDRVLWQWVQRSKEMGGSVKGNDIYKHLEARNSRHTFQAWRDRYIKKLMDKPPAGVEVTVAANAPPSPPEAQAHQQEGSGAPGKDEPEELPGFKLPRASQQEVPQADPPRMTPSPAKEPPEFDDDDFECLMAEAEEIHLILPSRIDEAWELWANAFPKHTVQRWRELWDKQVRPEYVHRRKIEKREAKKRKREPAVEEEKVVPDGPRSPVRTVAVEVRKPKTAPVRQETPTSAVEDVYSQKKRRPNGPPPLEGDVADVVIVDEEQVSRSAFQDQSRPVDAEAIARPEQDTSDRRDQIESALEEQGSSVRAQDVPLEIMPTSEANTDANQQLQRESLAPHDKNEEDALPSSQSPASQPGAEEVVMSDHLVEDDVMSGGMPLEEILDGNEGNNLLTEANLASQQLEHKAQLLRGADLPEDDDEHDQTDYVAYLQGLVTDKGSAQQGPTGKHASDLLEDAGNHDQTDYANYLKDILSGVKPTRAEQISKSGAPIAASAAERSQLNESFDSTHDDTAYKQNTSQQDRQHEIRVPPMKDMPVSSQQDIDDAIETNLHWPSSPDASQRTPQRQQQVQSQSMAFETQIPYPNLPSFDADEQADEDMFTTQPPLPQVTSPSASGSPANANFDTGLFFSSPAKQHNQQTPSQYQKPSEGFDENELPESDEDSQDLEASQDEIDLNVAEPEGGFGFSSSPVAKPPLRIYEQATEAAASVENAARASMQQVPQTEQEDYDNRPEHEDAMSNVNENYSLSQQAPSAARQSVIEVSSASSSSSPDPSSSDQQEDDESDDRNNAPAALETQDIVSAETQQPDFAMLLPPDSEDESEELPTDPLRVPPPSRPATNLPRGPQNHRRSTKRYIASSKQTPRRSTSSRPRYPPASQTQPINLSETQTLSADAEIETFLTTMNIRYKVPEATVIHALKCTSMRPELAELVVLERKAGRGLPNDIPGVWSERDDKVAEGGDANALKRLEEKHGGGNEVMGRLRFLDEWRAG</sequence>
<feature type="region of interest" description="Disordered" evidence="12">
    <location>
        <begin position="558"/>
        <end position="578"/>
    </location>
</feature>
<feature type="compositionally biased region" description="Acidic residues" evidence="12">
    <location>
        <begin position="710"/>
        <end position="719"/>
    </location>
</feature>
<feature type="compositionally biased region" description="Low complexity" evidence="12">
    <location>
        <begin position="731"/>
        <end position="742"/>
    </location>
</feature>
<feature type="domain" description="TRF2-interacting telomeric protein/Rap1 C-terminal" evidence="14">
    <location>
        <begin position="1027"/>
        <end position="1105"/>
    </location>
</feature>
<comment type="similarity">
    <text evidence="3">Belongs to the RAP1 family.</text>
</comment>
<evidence type="ECO:0000256" key="6">
    <source>
        <dbReference type="ARBA" id="ARBA00022895"/>
    </source>
</evidence>